<gene>
    <name evidence="2" type="ORF">DMC14_002835</name>
</gene>
<sequence length="1207" mass="139757">MTKKQKNKIISISIATLLPVTILPIAISMAYVLNKPKNVGFYYKDQFFESQADFEQKIKEDIFIRKEESLDKKIYYLKTLNKQFNDKSDLTKFLYSKIKSHNVIVSSEHNKFDDNSIFPLTSKELAYMQFVDNGNSKSDENITVYQGKGDAAYATEEEAKLSYINKAQIYKFGGKYYSNKDRITNDIILDLNTLNKFTNENEKIDYLLNKYNIKLDYRKNIVDNNDDYPRYKAPNGIVSNAKLNVNNSFNNEATKEFIKNNHKKYIKFKDDSGQWQITTFDEFIKYSLTNRSFINSSAIKITSNQNNRKYLVDVGKQEDCNFYGDYILETQDSSIENIINRENWSEKGQNLNLVKFEHSQLKSIINKFVSQILLASNHHELEKEYINKKTNDEQHDKKLLKELQDIYLKNLSVFKLLKFKEKSEILKIALKEVLINSNETLWQRFEKIIDLNNNGKRGTFFNQLNIIYFSGLAFMAEAKAPNSTIKLFKEYFKLVFNDLNSSLEDILGELYLDKNGHKINLWEGLKLNDHNLDINVNDNYFISYLSDSNAVVNAIATINSAFVNATSSGGLLEFSDKVFLKPNSINLDKYKKLYDHYSLKNKDTLFYFDFDGQLKKNLELENSKKAKDVKKGDRIYQNIVINATKGALQTFKDKGLDILENALVNSSVSNLKEDKDALFGYYKQSLINYYSINEKEITSLGISISEIENTSFNKNGIKKFKNLSSNSKFKNYFNNKFNFKAVAAHKYGIQDLLRDKKINEIKSRVSNVVKSVGGLSEMGMGIMQMVVACSNSDINKVANIVEATQKIVGGILGAIGAAFPMVAVVSSAIDMLFSIALQFIGKKNKSDYIYTDTGIEGKHYIWDGGITTTRFWGFSQTKDKTIYDANILSPVECFPSLNRNYYYYDGKEYASNMLSKLNHDIVVNSIISNDEDFMKSNNFKIVYSFEDTPDESEDNYFDSEQQLEHQMIFNKKLQNYVLPVRHINIFNKSLIITKATQLIEALKEGIIKNLNPSLLIQVPKKKSEITNHSIKDSQPDDELKNLISEINRINDNNDLLENTNFIIFDTNLENNKGNKIFYNSLEFNNKVNKIFMSRITVNFKLASREEFLINKKYSDLKVLEQRKIFSIIDNKKRLFYFSNLKNAIEYLVKDEFLAIEERKYKGPKKTLIIYDNQEFDSISKVYEYCKKFIKSIEEYEKSLETKDKGEK</sequence>
<dbReference type="EMBL" id="CP033058">
    <property type="protein sequence ID" value="AZZ65702.1"/>
    <property type="molecule type" value="Genomic_DNA"/>
</dbReference>
<keyword evidence="1" id="KW-0472">Membrane</keyword>
<reference evidence="2" key="1">
    <citation type="submission" date="2019-03" db="EMBL/GenBank/DDBJ databases">
        <title>Draft Sequence and Annotation of the Mycoplasma phocicerebrale Strain 1049T Genome.</title>
        <authorList>
            <person name="Frasca S.Jr."/>
            <person name="Kutish G.F."/>
            <person name="Castellanos Gell J."/>
            <person name="Michaels D.L."/>
            <person name="Brown D.R."/>
        </authorList>
    </citation>
    <scope>NUCLEOTIDE SEQUENCE</scope>
    <source>
        <strain evidence="2">1049</strain>
    </source>
</reference>
<protein>
    <submittedName>
        <fullName evidence="2">Uncharacterized protein</fullName>
    </submittedName>
</protein>
<name>A0A3Q9VAH2_9BACT</name>
<keyword evidence="1" id="KW-1133">Transmembrane helix</keyword>
<dbReference type="RefSeq" id="WP_116171475.1">
    <property type="nucleotide sequence ID" value="NZ_CP033058.2"/>
</dbReference>
<dbReference type="AlphaFoldDB" id="A0A3Q9VAH2"/>
<accession>A0A3Q9VAH2</accession>
<feature type="transmembrane region" description="Helical" evidence="1">
    <location>
        <begin position="12"/>
        <end position="33"/>
    </location>
</feature>
<evidence type="ECO:0000313" key="3">
    <source>
        <dbReference type="Proteomes" id="UP000256585"/>
    </source>
</evidence>
<dbReference type="KEGG" id="mphc:DMC14_002835"/>
<organism evidence="2 3">
    <name type="scientific">Metamycoplasma phocicerebrale</name>
    <dbReference type="NCBI Taxonomy" id="142649"/>
    <lineage>
        <taxon>Bacteria</taxon>
        <taxon>Bacillati</taxon>
        <taxon>Mycoplasmatota</taxon>
        <taxon>Mycoplasmoidales</taxon>
        <taxon>Metamycoplasmataceae</taxon>
        <taxon>Metamycoplasma</taxon>
    </lineage>
</organism>
<keyword evidence="3" id="KW-1185">Reference proteome</keyword>
<keyword evidence="1" id="KW-0812">Transmembrane</keyword>
<dbReference type="Proteomes" id="UP000256585">
    <property type="component" value="Chromosome"/>
</dbReference>
<dbReference type="OrthoDB" id="397023at2"/>
<evidence type="ECO:0000256" key="1">
    <source>
        <dbReference type="SAM" id="Phobius"/>
    </source>
</evidence>
<proteinExistence type="predicted"/>
<evidence type="ECO:0000313" key="2">
    <source>
        <dbReference type="EMBL" id="AZZ65702.1"/>
    </source>
</evidence>